<dbReference type="RefSeq" id="WP_122953476.1">
    <property type="nucleotide sequence ID" value="NZ_BJOD01000131.1"/>
</dbReference>
<reference evidence="3 4" key="1">
    <citation type="submission" date="2018-10" db="EMBL/GenBank/DDBJ databases">
        <title>Phylogenomics of Brevibacillus.</title>
        <authorList>
            <person name="Dunlap C."/>
        </authorList>
    </citation>
    <scope>NUCLEOTIDE SEQUENCE [LARGE SCALE GENOMIC DNA]</scope>
    <source>
        <strain evidence="3 4">NRRL NRS 1219</strain>
    </source>
</reference>
<keyword evidence="1" id="KW-0732">Signal</keyword>
<reference evidence="2 5" key="2">
    <citation type="submission" date="2019-06" db="EMBL/GenBank/DDBJ databases">
        <title>Whole genome shotgun sequence of Brevibacillus agri NBRC 15538.</title>
        <authorList>
            <person name="Hosoyama A."/>
            <person name="Uohara A."/>
            <person name="Ohji S."/>
            <person name="Ichikawa N."/>
        </authorList>
    </citation>
    <scope>NUCLEOTIDE SEQUENCE [LARGE SCALE GENOMIC DNA]</scope>
    <source>
        <strain evidence="2 5">NBRC 15538</strain>
    </source>
</reference>
<name>A0A3M8A6T1_9BACL</name>
<organism evidence="3 4">
    <name type="scientific">Brevibacillus agri</name>
    <dbReference type="NCBI Taxonomy" id="51101"/>
    <lineage>
        <taxon>Bacteria</taxon>
        <taxon>Bacillati</taxon>
        <taxon>Bacillota</taxon>
        <taxon>Bacilli</taxon>
        <taxon>Bacillales</taxon>
        <taxon>Paenibacillaceae</taxon>
        <taxon>Brevibacillus</taxon>
    </lineage>
</organism>
<dbReference type="SUPFAM" id="SSF56973">
    <property type="entry name" value="Aerolisin/ETX pore-forming domain"/>
    <property type="match status" value="1"/>
</dbReference>
<evidence type="ECO:0000256" key="1">
    <source>
        <dbReference type="SAM" id="SignalP"/>
    </source>
</evidence>
<evidence type="ECO:0000313" key="2">
    <source>
        <dbReference type="EMBL" id="GED28830.1"/>
    </source>
</evidence>
<keyword evidence="5" id="KW-1185">Reference proteome</keyword>
<protein>
    <submittedName>
        <fullName evidence="3">Uncharacterized protein</fullName>
    </submittedName>
</protein>
<evidence type="ECO:0000313" key="5">
    <source>
        <dbReference type="Proteomes" id="UP000317180"/>
    </source>
</evidence>
<feature type="chain" id="PRO_5038731813" evidence="1">
    <location>
        <begin position="24"/>
        <end position="214"/>
    </location>
</feature>
<dbReference type="EMBL" id="BJOD01000131">
    <property type="protein sequence ID" value="GED28830.1"/>
    <property type="molecule type" value="Genomic_DNA"/>
</dbReference>
<evidence type="ECO:0000313" key="3">
    <source>
        <dbReference type="EMBL" id="RNB46900.1"/>
    </source>
</evidence>
<dbReference type="OrthoDB" id="2467183at2"/>
<dbReference type="Proteomes" id="UP000276178">
    <property type="component" value="Unassembled WGS sequence"/>
</dbReference>
<comment type="caution">
    <text evidence="3">The sequence shown here is derived from an EMBL/GenBank/DDBJ whole genome shotgun (WGS) entry which is preliminary data.</text>
</comment>
<dbReference type="EMBL" id="RHHN01000102">
    <property type="protein sequence ID" value="RNB46900.1"/>
    <property type="molecule type" value="Genomic_DNA"/>
</dbReference>
<feature type="signal peptide" evidence="1">
    <location>
        <begin position="1"/>
        <end position="23"/>
    </location>
</feature>
<dbReference type="Gene3D" id="2.170.15.10">
    <property type="entry name" value="Proaerolysin, chain A, domain 3"/>
    <property type="match status" value="1"/>
</dbReference>
<sequence>MSFKKLTLATALVSTLVSPGVTAFAQSKHSIEPAVTKEKVGQLEIVEKVWETPVNYDFQVITKENSKSIMKPYRLDYNGTDYEETKTQKYKSKSFEAEVTNRSNLTDTVTRSVSRKTFLTGKVGTSGEGKFNMGLIEAKVGFNAEVSFGTETTTTTTYTWNIPARSVTTIEYGSKAVDTKGYITKYIDGKAVKSTRVYADYSYKEYADKDPQPL</sequence>
<dbReference type="Proteomes" id="UP000317180">
    <property type="component" value="Unassembled WGS sequence"/>
</dbReference>
<dbReference type="AlphaFoldDB" id="A0A3M8A6T1"/>
<proteinExistence type="predicted"/>
<gene>
    <name evidence="2" type="ORF">BAG01nite_49320</name>
    <name evidence="3" type="ORF">EB820_24880</name>
</gene>
<accession>A0A3M8A6T1</accession>
<evidence type="ECO:0000313" key="4">
    <source>
        <dbReference type="Proteomes" id="UP000276178"/>
    </source>
</evidence>
<dbReference type="GeneID" id="82813614"/>